<proteinExistence type="predicted"/>
<reference evidence="1 2" key="1">
    <citation type="submission" date="2017-12" db="EMBL/GenBank/DDBJ databases">
        <title>Gene loss provides genomic basis for host adaptation in cereal stripe rust fungi.</title>
        <authorList>
            <person name="Xia C."/>
        </authorList>
    </citation>
    <scope>NUCLEOTIDE SEQUENCE [LARGE SCALE GENOMIC DNA]</scope>
    <source>
        <strain evidence="1 2">93TX-2</strain>
    </source>
</reference>
<reference evidence="2" key="3">
    <citation type="journal article" date="2018" name="Mol. Plant Microbe Interact.">
        <title>Genome sequence resources for the wheat stripe rust pathogen (Puccinia striiformis f. sp. tritici) and the barley stripe rust pathogen (Puccinia striiformis f. sp. hordei).</title>
        <authorList>
            <person name="Xia C."/>
            <person name="Wang M."/>
            <person name="Yin C."/>
            <person name="Cornejo O.E."/>
            <person name="Hulbert S.H."/>
            <person name="Chen X."/>
        </authorList>
    </citation>
    <scope>NUCLEOTIDE SEQUENCE [LARGE SCALE GENOMIC DNA]</scope>
    <source>
        <strain evidence="2">93TX-2</strain>
    </source>
</reference>
<keyword evidence="2" id="KW-1185">Reference proteome</keyword>
<dbReference type="AlphaFoldDB" id="A0A2S4WCB1"/>
<dbReference type="VEuPathDB" id="FungiDB:PSTT_03632"/>
<dbReference type="Proteomes" id="UP000238274">
    <property type="component" value="Unassembled WGS sequence"/>
</dbReference>
<accession>A0A2S4WCB1</accession>
<dbReference type="VEuPathDB" id="FungiDB:PSHT_04697"/>
<evidence type="ECO:0000313" key="2">
    <source>
        <dbReference type="Proteomes" id="UP000238274"/>
    </source>
</evidence>
<dbReference type="EMBL" id="PKSM01000049">
    <property type="protein sequence ID" value="POW19383.1"/>
    <property type="molecule type" value="Genomic_DNA"/>
</dbReference>
<organism evidence="1 2">
    <name type="scientific">Puccinia striiformis</name>
    <dbReference type="NCBI Taxonomy" id="27350"/>
    <lineage>
        <taxon>Eukaryota</taxon>
        <taxon>Fungi</taxon>
        <taxon>Dikarya</taxon>
        <taxon>Basidiomycota</taxon>
        <taxon>Pucciniomycotina</taxon>
        <taxon>Pucciniomycetes</taxon>
        <taxon>Pucciniales</taxon>
        <taxon>Pucciniaceae</taxon>
        <taxon>Puccinia</taxon>
    </lineage>
</organism>
<gene>
    <name evidence="1" type="ORF">PSHT_04697</name>
</gene>
<reference evidence="2" key="2">
    <citation type="journal article" date="2018" name="BMC Genomics">
        <title>Genomic insights into host adaptation between the wheat stripe rust pathogen (Puccinia striiformis f. sp. tritici) and the barley stripe rust pathogen (Puccinia striiformis f. sp. hordei).</title>
        <authorList>
            <person name="Xia C."/>
            <person name="Wang M."/>
            <person name="Yin C."/>
            <person name="Cornejo O.E."/>
            <person name="Hulbert S.H."/>
            <person name="Chen X."/>
        </authorList>
    </citation>
    <scope>NUCLEOTIDE SEQUENCE [LARGE SCALE GENOMIC DNA]</scope>
    <source>
        <strain evidence="2">93TX-2</strain>
    </source>
</reference>
<evidence type="ECO:0000313" key="1">
    <source>
        <dbReference type="EMBL" id="POW19383.1"/>
    </source>
</evidence>
<comment type="caution">
    <text evidence="1">The sequence shown here is derived from an EMBL/GenBank/DDBJ whole genome shotgun (WGS) entry which is preliminary data.</text>
</comment>
<name>A0A2S4WCB1_9BASI</name>
<dbReference type="OrthoDB" id="5392716at2759"/>
<protein>
    <submittedName>
        <fullName evidence="1">Uncharacterized protein</fullName>
    </submittedName>
</protein>
<sequence>MSVDRWVKIYNASRKRKDKYTVLPTGCSPNFSYATPEHFAARNEIVDIPKDDIDIILQNDYPERSVMFTHTPDWFHQLATQIMEELRFSFDQICIGSIWSVFDAMLPYIQANIPPHFASLYSGAA</sequence>